<sequence>MIVQGLIVFAIAIFVGLFILNSGTRVINVEPRADPTNCQQYYNNFDQLMSCNMHERYDEPTMSCRDYWFVDCGSRFNPELAEPKLLCEPYQNGVSDINMFGVEQCNHLAVCGPIAGVTIGWCVGETYYDLIEKQCLPKEMVECGYRIKTVTDLVLKLFIIINIQN</sequence>
<keyword evidence="1" id="KW-1133">Transmembrane helix</keyword>
<evidence type="ECO:0000256" key="1">
    <source>
        <dbReference type="SAM" id="Phobius"/>
    </source>
</evidence>
<name>A0A481SCY1_9BBAC</name>
<gene>
    <name evidence="2" type="ORF">PhopGVgp071</name>
</gene>
<feature type="transmembrane region" description="Helical" evidence="1">
    <location>
        <begin position="6"/>
        <end position="23"/>
    </location>
</feature>
<organism evidence="2">
    <name type="scientific">Phthorimaea operculella granulovirus</name>
    <dbReference type="NCBI Taxonomy" id="192584"/>
    <lineage>
        <taxon>Viruses</taxon>
        <taxon>Viruses incertae sedis</taxon>
        <taxon>Naldaviricetes</taxon>
        <taxon>Lefavirales</taxon>
        <taxon>Baculoviridae</taxon>
        <taxon>Betabaculovirus</taxon>
        <taxon>Betabaculovirus phoperculellae</taxon>
    </lineage>
</organism>
<proteinExistence type="predicted"/>
<accession>A0A481SCY1</accession>
<dbReference type="EMBL" id="MK033569">
    <property type="protein sequence ID" value="QBH66426.1"/>
    <property type="molecule type" value="Genomic_DNA"/>
</dbReference>
<dbReference type="EMBL" id="MK033570">
    <property type="protein sequence ID" value="QBH66556.1"/>
    <property type="molecule type" value="Genomic_DNA"/>
</dbReference>
<reference evidence="2" key="1">
    <citation type="journal article" date="2019" name="J. Gen. Virol.">
        <title>Elucidating the genetic diversity of Phthorimaea operculella granulovirus (PhopGV).</title>
        <authorList>
            <person name="Larem A."/>
            <person name="Ben-Tiba S."/>
            <person name="Wennmann J.T."/>
            <person name="Gueli Alletti G."/>
            <person name="Jehle J.A."/>
        </authorList>
    </citation>
    <scope>NUCLEOTIDE SEQUENCE</scope>
    <source>
        <strain evidence="2">PhopGV-GR2.1</strain>
        <strain evidence="3">PhopGV-IT1.1</strain>
    </source>
</reference>
<keyword evidence="1" id="KW-0472">Membrane</keyword>
<keyword evidence="1" id="KW-0812">Transmembrane</keyword>
<protein>
    <recommendedName>
        <fullName evidence="4">Chitin-binding type-2 domain-containing protein</fullName>
    </recommendedName>
</protein>
<evidence type="ECO:0008006" key="4">
    <source>
        <dbReference type="Google" id="ProtNLM"/>
    </source>
</evidence>
<evidence type="ECO:0000313" key="3">
    <source>
        <dbReference type="EMBL" id="QBH66556.1"/>
    </source>
</evidence>
<evidence type="ECO:0000313" key="2">
    <source>
        <dbReference type="EMBL" id="QBH66426.1"/>
    </source>
</evidence>